<keyword evidence="2" id="KW-1185">Reference proteome</keyword>
<organism evidence="1 2">
    <name type="scientific">Uliginosibacterium silvisoli</name>
    <dbReference type="NCBI Taxonomy" id="3114758"/>
    <lineage>
        <taxon>Bacteria</taxon>
        <taxon>Pseudomonadati</taxon>
        <taxon>Pseudomonadota</taxon>
        <taxon>Betaproteobacteria</taxon>
        <taxon>Rhodocyclales</taxon>
        <taxon>Zoogloeaceae</taxon>
        <taxon>Uliginosibacterium</taxon>
    </lineage>
</organism>
<dbReference type="Proteomes" id="UP001331561">
    <property type="component" value="Unassembled WGS sequence"/>
</dbReference>
<evidence type="ECO:0008006" key="3">
    <source>
        <dbReference type="Google" id="ProtNLM"/>
    </source>
</evidence>
<name>A0ABU6K5N1_9RHOO</name>
<sequence length="393" mass="43751">MSDSKQGLEIALFDFQSHASMHLNFNEGYIRSLRSAYPDDRILFHACTGHVAELQTRLRDVGNVEFLSIEPFKVPFGWSRHNPVGGRWAAWQCRKTMLASLKSRRLRSVALLGEDGHLYAVIGRRWHELSSKLNKAPLHMILHNHLGDAVRWRSRNPFIRGTDMVAQVQKPLPSNVRILALELGVKEAIAERFPAILPAVRTLEHPSLVSEWTVAKDEASDAARPTRIAFLGNASRTKGFNVFLSVANACADDSFEFHAIGIDCGILDGIEALARRPAKGGLPRRDYIAALADMDFVCLPLSSLEYAFIASGSVTDAIAAAKPLLALRTRTLEGIFERYGPVGYLADTPQELIDYVKDHAQDMRDNRALWVANMQKVRAARSPEALGVVCREF</sequence>
<dbReference type="EMBL" id="JAYXHS010000003">
    <property type="protein sequence ID" value="MEC5387213.1"/>
    <property type="molecule type" value="Genomic_DNA"/>
</dbReference>
<evidence type="ECO:0000313" key="1">
    <source>
        <dbReference type="EMBL" id="MEC5387213.1"/>
    </source>
</evidence>
<dbReference type="RefSeq" id="WP_327600190.1">
    <property type="nucleotide sequence ID" value="NZ_JAYXHS010000003.1"/>
</dbReference>
<evidence type="ECO:0000313" key="2">
    <source>
        <dbReference type="Proteomes" id="UP001331561"/>
    </source>
</evidence>
<dbReference type="SUPFAM" id="SSF53756">
    <property type="entry name" value="UDP-Glycosyltransferase/glycogen phosphorylase"/>
    <property type="match status" value="1"/>
</dbReference>
<comment type="caution">
    <text evidence="1">The sequence shown here is derived from an EMBL/GenBank/DDBJ whole genome shotgun (WGS) entry which is preliminary data.</text>
</comment>
<accession>A0ABU6K5N1</accession>
<reference evidence="1 2" key="1">
    <citation type="submission" date="2024-01" db="EMBL/GenBank/DDBJ databases">
        <title>Uliginosibacterium soil sp. nov.</title>
        <authorList>
            <person name="Lv Y."/>
        </authorList>
    </citation>
    <scope>NUCLEOTIDE SEQUENCE [LARGE SCALE GENOMIC DNA]</scope>
    <source>
        <strain evidence="1 2">H3</strain>
    </source>
</reference>
<protein>
    <recommendedName>
        <fullName evidence="3">Glycosyl transferases group 1</fullName>
    </recommendedName>
</protein>
<proteinExistence type="predicted"/>
<gene>
    <name evidence="1" type="ORF">VVD49_15900</name>
</gene>